<gene>
    <name evidence="4" type="ORF">ACFSJD_17590</name>
</gene>
<accession>A0ABW4EZ24</accession>
<feature type="transmembrane region" description="Helical" evidence="1">
    <location>
        <begin position="218"/>
        <end position="239"/>
    </location>
</feature>
<dbReference type="InterPro" id="IPR052529">
    <property type="entry name" value="Bact_Transport_Assoc"/>
</dbReference>
<keyword evidence="1" id="KW-0812">Transmembrane</keyword>
<dbReference type="Proteomes" id="UP001597114">
    <property type="component" value="Unassembled WGS sequence"/>
</dbReference>
<keyword evidence="1" id="KW-1133">Transmembrane helix</keyword>
<dbReference type="Pfam" id="PF07786">
    <property type="entry name" value="HGSNAT_cat"/>
    <property type="match status" value="1"/>
</dbReference>
<dbReference type="RefSeq" id="WP_344719421.1">
    <property type="nucleotide sequence ID" value="NZ_BAAAUS010000004.1"/>
</dbReference>
<keyword evidence="5" id="KW-1185">Reference proteome</keyword>
<dbReference type="InterPro" id="IPR012429">
    <property type="entry name" value="HGSNAT_cat"/>
</dbReference>
<feature type="transmembrane region" description="Helical" evidence="1">
    <location>
        <begin position="350"/>
        <end position="367"/>
    </location>
</feature>
<organism evidence="4 5">
    <name type="scientific">Pseudonocardia yunnanensis</name>
    <dbReference type="NCBI Taxonomy" id="58107"/>
    <lineage>
        <taxon>Bacteria</taxon>
        <taxon>Bacillati</taxon>
        <taxon>Actinomycetota</taxon>
        <taxon>Actinomycetes</taxon>
        <taxon>Pseudonocardiales</taxon>
        <taxon>Pseudonocardiaceae</taxon>
        <taxon>Pseudonocardia</taxon>
    </lineage>
</organism>
<feature type="transmembrane region" description="Helical" evidence="1">
    <location>
        <begin position="288"/>
        <end position="309"/>
    </location>
</feature>
<feature type="transmembrane region" description="Helical" evidence="1">
    <location>
        <begin position="21"/>
        <end position="39"/>
    </location>
</feature>
<feature type="transmembrane region" description="Helical" evidence="1">
    <location>
        <begin position="321"/>
        <end position="344"/>
    </location>
</feature>
<keyword evidence="1" id="KW-0472">Membrane</keyword>
<feature type="transmembrane region" description="Helical" evidence="1">
    <location>
        <begin position="138"/>
        <end position="161"/>
    </location>
</feature>
<feature type="domain" description="DUF418" evidence="2">
    <location>
        <begin position="276"/>
        <end position="379"/>
    </location>
</feature>
<name>A0ABW4EZ24_9PSEU</name>
<reference evidence="5" key="1">
    <citation type="journal article" date="2019" name="Int. J. Syst. Evol. Microbiol.">
        <title>The Global Catalogue of Microorganisms (GCM) 10K type strain sequencing project: providing services to taxonomists for standard genome sequencing and annotation.</title>
        <authorList>
            <consortium name="The Broad Institute Genomics Platform"/>
            <consortium name="The Broad Institute Genome Sequencing Center for Infectious Disease"/>
            <person name="Wu L."/>
            <person name="Ma J."/>
        </authorList>
    </citation>
    <scope>NUCLEOTIDE SEQUENCE [LARGE SCALE GENOMIC DNA]</scope>
    <source>
        <strain evidence="5">CCM 7043</strain>
    </source>
</reference>
<feature type="transmembrane region" description="Helical" evidence="1">
    <location>
        <begin position="181"/>
        <end position="206"/>
    </location>
</feature>
<feature type="domain" description="Heparan-alpha-glucosaminide N-acetyltransferase catalytic" evidence="3">
    <location>
        <begin position="18"/>
        <end position="209"/>
    </location>
</feature>
<evidence type="ECO:0000256" key="1">
    <source>
        <dbReference type="SAM" id="Phobius"/>
    </source>
</evidence>
<feature type="transmembrane region" description="Helical" evidence="1">
    <location>
        <begin position="51"/>
        <end position="73"/>
    </location>
</feature>
<protein>
    <submittedName>
        <fullName evidence="4">Heparan-alpha-glucosaminide N-acetyltransferase domain-containing protein</fullName>
    </submittedName>
</protein>
<comment type="caution">
    <text evidence="4">The sequence shown here is derived from an EMBL/GenBank/DDBJ whole genome shotgun (WGS) entry which is preliminary data.</text>
</comment>
<evidence type="ECO:0000313" key="4">
    <source>
        <dbReference type="EMBL" id="MFD1519309.1"/>
    </source>
</evidence>
<feature type="transmembrane region" description="Helical" evidence="1">
    <location>
        <begin position="115"/>
        <end position="131"/>
    </location>
</feature>
<dbReference type="PANTHER" id="PTHR30590:SF3">
    <property type="entry name" value="HYPOTHETICAL MEMBRANE SPANNING PROTEIN"/>
    <property type="match status" value="1"/>
</dbReference>
<dbReference type="Pfam" id="PF04235">
    <property type="entry name" value="DUF418"/>
    <property type="match status" value="1"/>
</dbReference>
<dbReference type="InterPro" id="IPR007349">
    <property type="entry name" value="DUF418"/>
</dbReference>
<feature type="transmembrane region" description="Helical" evidence="1">
    <location>
        <begin position="93"/>
        <end position="109"/>
    </location>
</feature>
<dbReference type="EMBL" id="JBHUCO010000016">
    <property type="protein sequence ID" value="MFD1519309.1"/>
    <property type="molecule type" value="Genomic_DNA"/>
</dbReference>
<dbReference type="PANTHER" id="PTHR30590">
    <property type="entry name" value="INNER MEMBRANE PROTEIN"/>
    <property type="match status" value="1"/>
</dbReference>
<proteinExistence type="predicted"/>
<sequence length="400" mass="42495">MTESTTETESRAPARRARIEGVDLARGLALIGMIATHVFDAVDDNGAPTAATIVAAGRSAASFAMIAGVSLALISGRQRPLEGRDLSAMRTGILVRAIVIGAIGLAIGFSDDVDIILPYYAVLFLLAIPLLRLRPRVLVRIAIALAIIAPLLNTAMIFAGLPRPDDNPTFATLFTDPVGLFQVLFLTGYYPVLAYLAYICVGLAIGRSDLSSALVARRLLFGGIALVVVAWAIALPLLYGLGGIHTLSTLGDFDGDPASSYLLWDGDDLTPVSSWWWLALPASHSTSWIDMINTIGSAMALIGGSLLLVRVPLIARLLRPITVAGTMALTIYTAHVLVLATGVLDDEAGLLYLVLIVGACVFALLWRRFVGQGPLERLVAELSGRARKAVLAPRPIERRA</sequence>
<evidence type="ECO:0000259" key="3">
    <source>
        <dbReference type="Pfam" id="PF07786"/>
    </source>
</evidence>
<evidence type="ECO:0000259" key="2">
    <source>
        <dbReference type="Pfam" id="PF04235"/>
    </source>
</evidence>
<evidence type="ECO:0000313" key="5">
    <source>
        <dbReference type="Proteomes" id="UP001597114"/>
    </source>
</evidence>